<evidence type="ECO:0000256" key="6">
    <source>
        <dbReference type="ARBA" id="ARBA00067332"/>
    </source>
</evidence>
<dbReference type="InterPro" id="IPR005119">
    <property type="entry name" value="LysR_subst-bd"/>
</dbReference>
<evidence type="ECO:0000259" key="8">
    <source>
        <dbReference type="PROSITE" id="PS50931"/>
    </source>
</evidence>
<dbReference type="Proteomes" id="UP000186228">
    <property type="component" value="Unassembled WGS sequence"/>
</dbReference>
<dbReference type="PANTHER" id="PTHR30537">
    <property type="entry name" value="HTH-TYPE TRANSCRIPTIONAL REGULATOR"/>
    <property type="match status" value="1"/>
</dbReference>
<comment type="function">
    <text evidence="5">Transcriptional regulator of the ttuABCDE tartrate utilization operon.</text>
</comment>
<feature type="domain" description="HTH lysR-type" evidence="8">
    <location>
        <begin position="4"/>
        <end position="61"/>
    </location>
</feature>
<keyword evidence="3 9" id="KW-0238">DNA-binding</keyword>
<evidence type="ECO:0000256" key="4">
    <source>
        <dbReference type="ARBA" id="ARBA00023163"/>
    </source>
</evidence>
<evidence type="ECO:0000313" key="10">
    <source>
        <dbReference type="Proteomes" id="UP000186228"/>
    </source>
</evidence>
<dbReference type="AlphaFoldDB" id="A0A1C3UI11"/>
<protein>
    <recommendedName>
        <fullName evidence="6">HTH-type transcriptional regulator TtuA</fullName>
    </recommendedName>
    <alternativeName>
        <fullName evidence="7">Tartrate utilization transcriptional regulator</fullName>
    </alternativeName>
</protein>
<keyword evidence="10" id="KW-1185">Reference proteome</keyword>
<keyword evidence="2" id="KW-0805">Transcription regulation</keyword>
<dbReference type="Gene3D" id="3.40.190.290">
    <property type="match status" value="1"/>
</dbReference>
<dbReference type="InterPro" id="IPR036388">
    <property type="entry name" value="WH-like_DNA-bd_sf"/>
</dbReference>
<comment type="similarity">
    <text evidence="1">Belongs to the LysR transcriptional regulatory family.</text>
</comment>
<keyword evidence="4" id="KW-0804">Transcription</keyword>
<organism evidence="9 10">
    <name type="scientific">Rhizobium hainanense</name>
    <dbReference type="NCBI Taxonomy" id="52131"/>
    <lineage>
        <taxon>Bacteria</taxon>
        <taxon>Pseudomonadati</taxon>
        <taxon>Pseudomonadota</taxon>
        <taxon>Alphaproteobacteria</taxon>
        <taxon>Hyphomicrobiales</taxon>
        <taxon>Rhizobiaceae</taxon>
        <taxon>Rhizobium/Agrobacterium group</taxon>
        <taxon>Rhizobium</taxon>
    </lineage>
</organism>
<dbReference type="GO" id="GO:0003700">
    <property type="term" value="F:DNA-binding transcription factor activity"/>
    <property type="evidence" value="ECO:0007669"/>
    <property type="project" value="InterPro"/>
</dbReference>
<dbReference type="SUPFAM" id="SSF53850">
    <property type="entry name" value="Periplasmic binding protein-like II"/>
    <property type="match status" value="1"/>
</dbReference>
<gene>
    <name evidence="9" type="ORF">GA0061100_102309</name>
</gene>
<dbReference type="GO" id="GO:0043565">
    <property type="term" value="F:sequence-specific DNA binding"/>
    <property type="evidence" value="ECO:0007669"/>
    <property type="project" value="TreeGrafter"/>
</dbReference>
<dbReference type="EMBL" id="FMAC01000002">
    <property type="protein sequence ID" value="SCB15156.1"/>
    <property type="molecule type" value="Genomic_DNA"/>
</dbReference>
<evidence type="ECO:0000313" key="9">
    <source>
        <dbReference type="EMBL" id="SCB15156.1"/>
    </source>
</evidence>
<evidence type="ECO:0000256" key="5">
    <source>
        <dbReference type="ARBA" id="ARBA00054626"/>
    </source>
</evidence>
<evidence type="ECO:0000256" key="2">
    <source>
        <dbReference type="ARBA" id="ARBA00023015"/>
    </source>
</evidence>
<name>A0A1C3UI11_9HYPH</name>
<dbReference type="RefSeq" id="WP_075852196.1">
    <property type="nucleotide sequence ID" value="NZ_FMAC01000002.1"/>
</dbReference>
<dbReference type="SUPFAM" id="SSF46785">
    <property type="entry name" value="Winged helix' DNA-binding domain"/>
    <property type="match status" value="1"/>
</dbReference>
<sequence length="300" mass="33540">MRRIRSTDLAIFLAIAQHRSFRKAAVELGVTASALSHSLRAIEERLDVRLVNRTTRGVGLTEAGERLFDRIRPAFLDIDDALEDLDKFRGQPYGKLRINAPRPAAKMVLLPIVSRFLRAYPAIEVEIVVDDALVDTVSAGFDAGIRFGESIAADMIAIAIGPRQRTAIVGSPEHFQRFSQPVTPHDLKDHPCIRYRFPGGTYYRWEFERGGVELEIEVQGPLTLGDLDIMLNAAINGSGLAFVFEDHALPALQDGRLIRVLEDWCPYYPGFFLYYPSRRQLPTALRAFVDFVKADAAGQS</sequence>
<dbReference type="Pfam" id="PF00126">
    <property type="entry name" value="HTH_1"/>
    <property type="match status" value="1"/>
</dbReference>
<dbReference type="GO" id="GO:0006351">
    <property type="term" value="P:DNA-templated transcription"/>
    <property type="evidence" value="ECO:0007669"/>
    <property type="project" value="TreeGrafter"/>
</dbReference>
<dbReference type="InterPro" id="IPR036390">
    <property type="entry name" value="WH_DNA-bd_sf"/>
</dbReference>
<evidence type="ECO:0000256" key="3">
    <source>
        <dbReference type="ARBA" id="ARBA00023125"/>
    </source>
</evidence>
<dbReference type="CDD" id="cd08474">
    <property type="entry name" value="PBP2_CrgA_like_5"/>
    <property type="match status" value="1"/>
</dbReference>
<dbReference type="PROSITE" id="PS50931">
    <property type="entry name" value="HTH_LYSR"/>
    <property type="match status" value="1"/>
</dbReference>
<proteinExistence type="inferred from homology"/>
<dbReference type="FunFam" id="1.10.10.10:FF:000001">
    <property type="entry name" value="LysR family transcriptional regulator"/>
    <property type="match status" value="1"/>
</dbReference>
<reference evidence="10" key="1">
    <citation type="submission" date="2016-08" db="EMBL/GenBank/DDBJ databases">
        <authorList>
            <person name="Varghese N."/>
            <person name="Submissions Spin"/>
        </authorList>
    </citation>
    <scope>NUCLEOTIDE SEQUENCE [LARGE SCALE GENOMIC DNA]</scope>
    <source>
        <strain evidence="10">CCBAU 57015</strain>
    </source>
</reference>
<dbReference type="InterPro" id="IPR000847">
    <property type="entry name" value="LysR_HTH_N"/>
</dbReference>
<accession>A0A1C3UI11</accession>
<dbReference type="Pfam" id="PF03466">
    <property type="entry name" value="LysR_substrate"/>
    <property type="match status" value="1"/>
</dbReference>
<evidence type="ECO:0000256" key="7">
    <source>
        <dbReference type="ARBA" id="ARBA00083243"/>
    </source>
</evidence>
<evidence type="ECO:0000256" key="1">
    <source>
        <dbReference type="ARBA" id="ARBA00009437"/>
    </source>
</evidence>
<dbReference type="OrthoDB" id="9813056at2"/>
<dbReference type="InterPro" id="IPR058163">
    <property type="entry name" value="LysR-type_TF_proteobact-type"/>
</dbReference>
<dbReference type="STRING" id="52131.GA0061100_102309"/>
<dbReference type="PANTHER" id="PTHR30537:SF1">
    <property type="entry name" value="HTH-TYPE TRANSCRIPTIONAL REGULATOR PGRR"/>
    <property type="match status" value="1"/>
</dbReference>
<dbReference type="Gene3D" id="1.10.10.10">
    <property type="entry name" value="Winged helix-like DNA-binding domain superfamily/Winged helix DNA-binding domain"/>
    <property type="match status" value="1"/>
</dbReference>